<gene>
    <name evidence="1" type="ORF">Pmgp_02061</name>
</gene>
<evidence type="ECO:0000313" key="1">
    <source>
        <dbReference type="EMBL" id="TEB10894.1"/>
    </source>
</evidence>
<accession>A0A4Y7RPG0</accession>
<sequence length="52" mass="6302">MHHIHKLIYRRASKMWHAYDSGKYCCPIHHGDYICIRVQDRYFPAIVKLDTN</sequence>
<dbReference type="AlphaFoldDB" id="A0A4Y7RPG0"/>
<evidence type="ECO:0000313" key="2">
    <source>
        <dbReference type="Proteomes" id="UP000297597"/>
    </source>
</evidence>
<organism evidence="1 2">
    <name type="scientific">Pelotomaculum propionicicum</name>
    <dbReference type="NCBI Taxonomy" id="258475"/>
    <lineage>
        <taxon>Bacteria</taxon>
        <taxon>Bacillati</taxon>
        <taxon>Bacillota</taxon>
        <taxon>Clostridia</taxon>
        <taxon>Eubacteriales</taxon>
        <taxon>Desulfotomaculaceae</taxon>
        <taxon>Pelotomaculum</taxon>
    </lineage>
</organism>
<name>A0A4Y7RPG0_9FIRM</name>
<protein>
    <submittedName>
        <fullName evidence="1">Uncharacterized protein</fullName>
    </submittedName>
</protein>
<dbReference type="EMBL" id="QFFZ01000020">
    <property type="protein sequence ID" value="TEB10894.1"/>
    <property type="molecule type" value="Genomic_DNA"/>
</dbReference>
<keyword evidence="2" id="KW-1185">Reference proteome</keyword>
<proteinExistence type="predicted"/>
<dbReference type="Proteomes" id="UP000297597">
    <property type="component" value="Unassembled WGS sequence"/>
</dbReference>
<comment type="caution">
    <text evidence="1">The sequence shown here is derived from an EMBL/GenBank/DDBJ whole genome shotgun (WGS) entry which is preliminary data.</text>
</comment>
<reference evidence="1 2" key="1">
    <citation type="journal article" date="2018" name="Environ. Microbiol.">
        <title>Novel energy conservation strategies and behaviour of Pelotomaculum schinkii driving syntrophic propionate catabolism.</title>
        <authorList>
            <person name="Hidalgo-Ahumada C.A.P."/>
            <person name="Nobu M.K."/>
            <person name="Narihiro T."/>
            <person name="Tamaki H."/>
            <person name="Liu W.T."/>
            <person name="Kamagata Y."/>
            <person name="Stams A.J.M."/>
            <person name="Imachi H."/>
            <person name="Sousa D.Z."/>
        </authorList>
    </citation>
    <scope>NUCLEOTIDE SEQUENCE [LARGE SCALE GENOMIC DNA]</scope>
    <source>
        <strain evidence="1 2">MGP</strain>
    </source>
</reference>